<dbReference type="Proteomes" id="UP000492820">
    <property type="component" value="Unassembled WGS sequence"/>
</dbReference>
<reference evidence="3 4" key="1">
    <citation type="journal article" date="2013" name="Nature">
        <title>The genomes of four tapeworm species reveal adaptations to parasitism.</title>
        <authorList>
            <person name="Tsai I.J."/>
            <person name="Zarowiecki M."/>
            <person name="Holroyd N."/>
            <person name="Garciarrubio A."/>
            <person name="Sanchez-Flores A."/>
            <person name="Brooks K.L."/>
            <person name="Tracey A."/>
            <person name="Bobes R.J."/>
            <person name="Fragoso G."/>
            <person name="Sciutto E."/>
            <person name="Aslett M."/>
            <person name="Beasley H."/>
            <person name="Bennett H.M."/>
            <person name="Cai J."/>
            <person name="Camicia F."/>
            <person name="Clark R."/>
            <person name="Cucher M."/>
            <person name="De Silva N."/>
            <person name="Day T.A."/>
            <person name="Deplazes P."/>
            <person name="Estrada K."/>
            <person name="Fernandez C."/>
            <person name="Holland P.W."/>
            <person name="Hou J."/>
            <person name="Hu S."/>
            <person name="Huckvale T."/>
            <person name="Hung S.S."/>
            <person name="Kamenetzky L."/>
            <person name="Keane J.A."/>
            <person name="Kiss F."/>
            <person name="Koziol U."/>
            <person name="Lambert O."/>
            <person name="Liu K."/>
            <person name="Luo X."/>
            <person name="Luo Y."/>
            <person name="Macchiaroli N."/>
            <person name="Nichol S."/>
            <person name="Paps J."/>
            <person name="Parkinson J."/>
            <person name="Pouchkina-Stantcheva N."/>
            <person name="Riddiford N."/>
            <person name="Rosenzvit M."/>
            <person name="Salinas G."/>
            <person name="Wasmuth J.D."/>
            <person name="Zamanian M."/>
            <person name="Zheng Y."/>
            <person name="Cai X."/>
            <person name="Soberon X."/>
            <person name="Olson P.D."/>
            <person name="Laclette J.P."/>
            <person name="Brehm K."/>
            <person name="Berriman M."/>
            <person name="Garciarrubio A."/>
            <person name="Bobes R.J."/>
            <person name="Fragoso G."/>
            <person name="Sanchez-Flores A."/>
            <person name="Estrada K."/>
            <person name="Cevallos M.A."/>
            <person name="Morett E."/>
            <person name="Gonzalez V."/>
            <person name="Portillo T."/>
            <person name="Ochoa-Leyva A."/>
            <person name="Jose M.V."/>
            <person name="Sciutto E."/>
            <person name="Landa A."/>
            <person name="Jimenez L."/>
            <person name="Valdes V."/>
            <person name="Carrero J.C."/>
            <person name="Larralde C."/>
            <person name="Morales-Montor J."/>
            <person name="Limon-Lason J."/>
            <person name="Soberon X."/>
            <person name="Laclette J.P."/>
        </authorList>
    </citation>
    <scope>NUCLEOTIDE SEQUENCE [LARGE SCALE GENOMIC DNA]</scope>
</reference>
<gene>
    <name evidence="3" type="ORF">EgrG_000217800</name>
</gene>
<dbReference type="EMBL" id="LK028580">
    <property type="protein sequence ID" value="CDS19990.1"/>
    <property type="molecule type" value="Genomic_DNA"/>
</dbReference>
<evidence type="ECO:0000313" key="3">
    <source>
        <dbReference type="EMBL" id="CDS19990.1"/>
    </source>
</evidence>
<dbReference type="AlphaFoldDB" id="A0A068WQP7"/>
<reference evidence="3" key="2">
    <citation type="submission" date="2014-06" db="EMBL/GenBank/DDBJ databases">
        <authorList>
            <person name="Aslett M."/>
        </authorList>
    </citation>
    <scope>NUCLEOTIDE SEQUENCE</scope>
</reference>
<evidence type="ECO:0000313" key="5">
    <source>
        <dbReference type="WBParaSite" id="EgrG_000217800"/>
    </source>
</evidence>
<reference evidence="5" key="3">
    <citation type="submission" date="2020-10" db="UniProtKB">
        <authorList>
            <consortium name="WormBaseParasite"/>
        </authorList>
    </citation>
    <scope>IDENTIFICATION</scope>
</reference>
<dbReference type="GO" id="GO:0006660">
    <property type="term" value="P:phosphatidylserine catabolic process"/>
    <property type="evidence" value="ECO:0007669"/>
    <property type="project" value="TreeGrafter"/>
</dbReference>
<feature type="domain" description="Serine aminopeptidase S33" evidence="2">
    <location>
        <begin position="131"/>
        <end position="257"/>
    </location>
</feature>
<feature type="transmembrane region" description="Helical" evidence="1">
    <location>
        <begin position="6"/>
        <end position="34"/>
    </location>
</feature>
<dbReference type="GO" id="GO:0005789">
    <property type="term" value="C:endoplasmic reticulum membrane"/>
    <property type="evidence" value="ECO:0007669"/>
    <property type="project" value="TreeGrafter"/>
</dbReference>
<dbReference type="InterPro" id="IPR029058">
    <property type="entry name" value="AB_hydrolase_fold"/>
</dbReference>
<keyword evidence="1" id="KW-0472">Membrane</keyword>
<dbReference type="PANTHER" id="PTHR12277:SF194">
    <property type="entry name" value="FI04476P"/>
    <property type="match status" value="1"/>
</dbReference>
<evidence type="ECO:0000313" key="4">
    <source>
        <dbReference type="Proteomes" id="UP000492820"/>
    </source>
</evidence>
<accession>A0A068WQP7</accession>
<protein>
    <submittedName>
        <fullName evidence="3 5">Monoacylglycerol lipase abhd12</fullName>
    </submittedName>
</protein>
<name>A0A068WQP7_ECHGR</name>
<organism evidence="3">
    <name type="scientific">Echinococcus granulosus</name>
    <name type="common">Hydatid tapeworm</name>
    <dbReference type="NCBI Taxonomy" id="6210"/>
    <lineage>
        <taxon>Eukaryota</taxon>
        <taxon>Metazoa</taxon>
        <taxon>Spiralia</taxon>
        <taxon>Lophotrochozoa</taxon>
        <taxon>Platyhelminthes</taxon>
        <taxon>Cestoda</taxon>
        <taxon>Eucestoda</taxon>
        <taxon>Cyclophyllidea</taxon>
        <taxon>Taeniidae</taxon>
        <taxon>Echinococcus</taxon>
        <taxon>Echinococcus granulosus group</taxon>
    </lineage>
</organism>
<dbReference type="GO" id="GO:0052651">
    <property type="term" value="P:monoacylglycerol catabolic process"/>
    <property type="evidence" value="ECO:0007669"/>
    <property type="project" value="TreeGrafter"/>
</dbReference>
<keyword evidence="1" id="KW-0812">Transmembrane</keyword>
<evidence type="ECO:0000256" key="1">
    <source>
        <dbReference type="SAM" id="Phobius"/>
    </source>
</evidence>
<dbReference type="PANTHER" id="PTHR12277">
    <property type="entry name" value="ALPHA/BETA HYDROLASE DOMAIN-CONTAINING PROTEIN"/>
    <property type="match status" value="1"/>
</dbReference>
<dbReference type="SUPFAM" id="SSF53474">
    <property type="entry name" value="alpha/beta-Hydrolases"/>
    <property type="match status" value="1"/>
</dbReference>
<proteinExistence type="predicted"/>
<dbReference type="Pfam" id="PF12146">
    <property type="entry name" value="Hydrolase_4"/>
    <property type="match status" value="1"/>
</dbReference>
<dbReference type="WBParaSite" id="EgrG_000217800">
    <property type="protein sequence ID" value="EgrG_000217800"/>
    <property type="gene ID" value="EgrG_000217800"/>
</dbReference>
<dbReference type="InterPro" id="IPR022742">
    <property type="entry name" value="Hydrolase_4"/>
</dbReference>
<dbReference type="OrthoDB" id="10249433at2759"/>
<dbReference type="GO" id="GO:0004622">
    <property type="term" value="F:phosphatidylcholine lysophospholipase activity"/>
    <property type="evidence" value="ECO:0007669"/>
    <property type="project" value="TreeGrafter"/>
</dbReference>
<evidence type="ECO:0000259" key="2">
    <source>
        <dbReference type="Pfam" id="PF12146"/>
    </source>
</evidence>
<sequence>MLIVFIVLPIIGICYFVPIFCAIFPKAAIPLIYLHYLQISRNQNFSDFSSFGVLSDAASDFFIKSDFDGTFLGTWQVRLKFLLFWHIRPNATDDFVGQRYGAVNAGDIKDRAPIFLYLHGMAFNRAYPHRVEVYKLLSRLGYHVMTIDYRGFGNSGGSPQGEADIVADAISLLRYARSVAPHSPVFVWGSSLGTGIAGSMVRVINETGGVRPPEGIVLDAPFTNMLAAAYHSPQGKVMRVVVALRHLLKHIFDSLNIAYDSETNFQLAKCPILILHSADDGVVPIQLGHTIYKTLKKAKIDVTFKNLGFQGFGHDRNHEYPGIPRLIRDFVNRAISMPK</sequence>
<dbReference type="GO" id="GO:0047372">
    <property type="term" value="F:monoacylglycerol lipase activity"/>
    <property type="evidence" value="ECO:0007669"/>
    <property type="project" value="TreeGrafter"/>
</dbReference>
<dbReference type="Gene3D" id="3.40.50.1820">
    <property type="entry name" value="alpha/beta hydrolase"/>
    <property type="match status" value="1"/>
</dbReference>
<keyword evidence="1" id="KW-1133">Transmembrane helix</keyword>